<comment type="caution">
    <text evidence="3">The sequence shown here is derived from an EMBL/GenBank/DDBJ whole genome shotgun (WGS) entry which is preliminary data.</text>
</comment>
<dbReference type="InterPro" id="IPR007076">
    <property type="entry name" value="TfoX_N"/>
</dbReference>
<dbReference type="EMBL" id="QQAV01000006">
    <property type="protein sequence ID" value="RDI23419.1"/>
    <property type="molecule type" value="Genomic_DNA"/>
</dbReference>
<dbReference type="Gene3D" id="3.30.1460.30">
    <property type="entry name" value="YgaC/TfoX-N like chaperone"/>
    <property type="match status" value="1"/>
</dbReference>
<feature type="region of interest" description="Disordered" evidence="1">
    <location>
        <begin position="126"/>
        <end position="149"/>
    </location>
</feature>
<evidence type="ECO:0000259" key="2">
    <source>
        <dbReference type="Pfam" id="PF04993"/>
    </source>
</evidence>
<name>A0A370FGA7_9BURK</name>
<protein>
    <submittedName>
        <fullName evidence="3">DNA transformation protein</fullName>
    </submittedName>
</protein>
<dbReference type="PANTHER" id="PTHR36121:SF1">
    <property type="entry name" value="PROTEIN SXY"/>
    <property type="match status" value="1"/>
</dbReference>
<dbReference type="PANTHER" id="PTHR36121">
    <property type="entry name" value="PROTEIN SXY"/>
    <property type="match status" value="1"/>
</dbReference>
<evidence type="ECO:0000256" key="1">
    <source>
        <dbReference type="SAM" id="MobiDB-lite"/>
    </source>
</evidence>
<keyword evidence="4" id="KW-1185">Reference proteome</keyword>
<dbReference type="RefSeq" id="WP_114803466.1">
    <property type="nucleotide sequence ID" value="NZ_QQAV01000006.1"/>
</dbReference>
<feature type="domain" description="TfoX N-terminal" evidence="2">
    <location>
        <begin position="27"/>
        <end position="120"/>
    </location>
</feature>
<dbReference type="InterPro" id="IPR047525">
    <property type="entry name" value="TfoX-like"/>
</dbReference>
<organism evidence="3 4">
    <name type="scientific">Pseudacidovorax intermedius</name>
    <dbReference type="NCBI Taxonomy" id="433924"/>
    <lineage>
        <taxon>Bacteria</taxon>
        <taxon>Pseudomonadati</taxon>
        <taxon>Pseudomonadota</taxon>
        <taxon>Betaproteobacteria</taxon>
        <taxon>Burkholderiales</taxon>
        <taxon>Comamonadaceae</taxon>
        <taxon>Pseudacidovorax</taxon>
    </lineage>
</organism>
<sequence length="149" mass="16483">MSDRPARPRQPGAPGRAPSLFVQSLHEVLAPLGRIEARRMFGGHGLYHEGVMLALVLRDTLYLKADAISQAQFDALGLPAFSYQREGRPATLTSFRQAPEAIFDDPEQALHWGRLAYEAALRAHQTKPARARRTVAAPASPPPPRKTRR</sequence>
<evidence type="ECO:0000313" key="3">
    <source>
        <dbReference type="EMBL" id="RDI23419.1"/>
    </source>
</evidence>
<reference evidence="3 4" key="1">
    <citation type="submission" date="2018-07" db="EMBL/GenBank/DDBJ databases">
        <title>Genomic Encyclopedia of Type Strains, Phase IV (KMG-IV): sequencing the most valuable type-strain genomes for metagenomic binning, comparative biology and taxonomic classification.</title>
        <authorList>
            <person name="Goeker M."/>
        </authorList>
    </citation>
    <scope>NUCLEOTIDE SEQUENCE [LARGE SCALE GENOMIC DNA]</scope>
    <source>
        <strain evidence="3 4">DSM 21352</strain>
    </source>
</reference>
<dbReference type="OrthoDB" id="8687154at2"/>
<feature type="compositionally biased region" description="Pro residues" evidence="1">
    <location>
        <begin position="139"/>
        <end position="149"/>
    </location>
</feature>
<evidence type="ECO:0000313" key="4">
    <source>
        <dbReference type="Proteomes" id="UP000255265"/>
    </source>
</evidence>
<gene>
    <name evidence="3" type="ORF">DFR41_106124</name>
</gene>
<dbReference type="Proteomes" id="UP000255265">
    <property type="component" value="Unassembled WGS sequence"/>
</dbReference>
<accession>A0A370FGA7</accession>
<dbReference type="Pfam" id="PF04993">
    <property type="entry name" value="TfoX_N"/>
    <property type="match status" value="1"/>
</dbReference>
<dbReference type="SUPFAM" id="SSF159894">
    <property type="entry name" value="YgaC/TfoX-N like"/>
    <property type="match status" value="1"/>
</dbReference>
<proteinExistence type="predicted"/>
<dbReference type="AlphaFoldDB" id="A0A370FGA7"/>